<protein>
    <recommendedName>
        <fullName evidence="4">Type-4 uracil-DNA glycosylase</fullName>
        <ecNumber evidence="3">3.2.2.27</ecNumber>
    </recommendedName>
</protein>
<evidence type="ECO:0000256" key="9">
    <source>
        <dbReference type="ARBA" id="ARBA00023004"/>
    </source>
</evidence>
<dbReference type="AlphaFoldDB" id="A0A7C2PF22"/>
<comment type="similarity">
    <text evidence="2">Belongs to the uracil-DNA glycosylase (UDG) superfamily. Type 4 (UDGa) family.</text>
</comment>
<dbReference type="EMBL" id="DSOL01000239">
    <property type="protein sequence ID" value="HEN28638.1"/>
    <property type="molecule type" value="Genomic_DNA"/>
</dbReference>
<organism evidence="13">
    <name type="scientific">candidate division WOR-3 bacterium</name>
    <dbReference type="NCBI Taxonomy" id="2052148"/>
    <lineage>
        <taxon>Bacteria</taxon>
        <taxon>Bacteria division WOR-3</taxon>
    </lineage>
</organism>
<accession>A0A7C2PF22</accession>
<evidence type="ECO:0000256" key="4">
    <source>
        <dbReference type="ARBA" id="ARBA00019403"/>
    </source>
</evidence>
<keyword evidence="8" id="KW-0378">Hydrolase</keyword>
<dbReference type="SUPFAM" id="SSF52141">
    <property type="entry name" value="Uracil-DNA glycosylase-like"/>
    <property type="match status" value="1"/>
</dbReference>
<evidence type="ECO:0000256" key="11">
    <source>
        <dbReference type="ARBA" id="ARBA00023204"/>
    </source>
</evidence>
<dbReference type="EMBL" id="DTDJ01000031">
    <property type="protein sequence ID" value="HGL17617.1"/>
    <property type="molecule type" value="Genomic_DNA"/>
</dbReference>
<keyword evidence="9" id="KW-0408">Iron</keyword>
<dbReference type="GO" id="GO:0046872">
    <property type="term" value="F:metal ion binding"/>
    <property type="evidence" value="ECO:0007669"/>
    <property type="project" value="UniProtKB-KW"/>
</dbReference>
<evidence type="ECO:0000256" key="8">
    <source>
        <dbReference type="ARBA" id="ARBA00022801"/>
    </source>
</evidence>
<evidence type="ECO:0000259" key="12">
    <source>
        <dbReference type="SMART" id="SM00986"/>
    </source>
</evidence>
<reference evidence="13" key="1">
    <citation type="journal article" date="2020" name="mSystems">
        <title>Genome- and Community-Level Interaction Insights into Carbon Utilization and Element Cycling Functions of Hydrothermarchaeota in Hydrothermal Sediment.</title>
        <authorList>
            <person name="Zhou Z."/>
            <person name="Liu Y."/>
            <person name="Xu W."/>
            <person name="Pan J."/>
            <person name="Luo Z.H."/>
            <person name="Li M."/>
        </authorList>
    </citation>
    <scope>NUCLEOTIDE SEQUENCE [LARGE SCALE GENOMIC DNA]</scope>
    <source>
        <strain evidence="13">SpSt-34</strain>
        <strain evidence="14">SpSt-69</strain>
    </source>
</reference>
<comment type="caution">
    <text evidence="13">The sequence shown here is derived from an EMBL/GenBank/DDBJ whole genome shotgun (WGS) entry which is preliminary data.</text>
</comment>
<comment type="catalytic activity">
    <reaction evidence="1">
        <text>Hydrolyzes single-stranded DNA or mismatched double-stranded DNA and polynucleotides, releasing free uracil.</text>
        <dbReference type="EC" id="3.2.2.27"/>
    </reaction>
</comment>
<dbReference type="CDD" id="cd10030">
    <property type="entry name" value="UDG-F4_TTUDGA_SPO1dp_like"/>
    <property type="match status" value="1"/>
</dbReference>
<keyword evidence="6" id="KW-0479">Metal-binding</keyword>
<dbReference type="NCBIfam" id="TIGR00758">
    <property type="entry name" value="UDG_fam4"/>
    <property type="match status" value="1"/>
</dbReference>
<name>A0A7C2PF22_UNCW3</name>
<feature type="domain" description="Uracil-DNA glycosylase-like" evidence="12">
    <location>
        <begin position="53"/>
        <end position="224"/>
    </location>
</feature>
<keyword evidence="5" id="KW-0004">4Fe-4S</keyword>
<evidence type="ECO:0000256" key="1">
    <source>
        <dbReference type="ARBA" id="ARBA00001400"/>
    </source>
</evidence>
<dbReference type="InterPro" id="IPR051536">
    <property type="entry name" value="UDG_Type-4/5"/>
</dbReference>
<evidence type="ECO:0000256" key="7">
    <source>
        <dbReference type="ARBA" id="ARBA00022763"/>
    </source>
</evidence>
<dbReference type="EC" id="3.2.2.27" evidence="3"/>
<evidence type="ECO:0000256" key="5">
    <source>
        <dbReference type="ARBA" id="ARBA00022485"/>
    </source>
</evidence>
<dbReference type="InterPro" id="IPR036895">
    <property type="entry name" value="Uracil-DNA_glycosylase-like_sf"/>
</dbReference>
<dbReference type="InterPro" id="IPR005122">
    <property type="entry name" value="Uracil-DNA_glycosylase-like"/>
</dbReference>
<evidence type="ECO:0000313" key="13">
    <source>
        <dbReference type="EMBL" id="HEN28638.1"/>
    </source>
</evidence>
<evidence type="ECO:0000256" key="3">
    <source>
        <dbReference type="ARBA" id="ARBA00012030"/>
    </source>
</evidence>
<sequence>MKDPRVLIWREVLGFDRVWLPDSNKKLKLFLLEQQASKCKKCPLFRTREKFVFGWGNPYSGIMAVGEAPGPDEDKLGKPFVGRAGEFLNYALKEAGIDRERDLYIANVLKCIPVELATGTNGNPVALLNKYGKKSFRAPNKAEIAACSEWLESQISIIKPRFILAMGNPSVRYFLGDKVNITAVLGTPRKIRDGSITVFPVLHPSYIIRKKNPDLEKLYIQQLKNFKELVSELIPD</sequence>
<keyword evidence="7" id="KW-0227">DNA damage</keyword>
<evidence type="ECO:0000256" key="6">
    <source>
        <dbReference type="ARBA" id="ARBA00022723"/>
    </source>
</evidence>
<keyword evidence="11" id="KW-0234">DNA repair</keyword>
<proteinExistence type="inferred from homology"/>
<dbReference type="Pfam" id="PF03167">
    <property type="entry name" value="UDG"/>
    <property type="match status" value="1"/>
</dbReference>
<dbReference type="SMART" id="SM00987">
    <property type="entry name" value="UreE_C"/>
    <property type="match status" value="1"/>
</dbReference>
<dbReference type="SMART" id="SM00986">
    <property type="entry name" value="UDG"/>
    <property type="match status" value="1"/>
</dbReference>
<dbReference type="GO" id="GO:0006281">
    <property type="term" value="P:DNA repair"/>
    <property type="evidence" value="ECO:0007669"/>
    <property type="project" value="UniProtKB-KW"/>
</dbReference>
<dbReference type="PANTHER" id="PTHR33693">
    <property type="entry name" value="TYPE-5 URACIL-DNA GLYCOSYLASE"/>
    <property type="match status" value="1"/>
</dbReference>
<dbReference type="GO" id="GO:0004844">
    <property type="term" value="F:uracil DNA N-glycosylase activity"/>
    <property type="evidence" value="ECO:0007669"/>
    <property type="project" value="UniProtKB-EC"/>
</dbReference>
<dbReference type="InterPro" id="IPR005273">
    <property type="entry name" value="Ura-DNA_glyco_family4"/>
</dbReference>
<dbReference type="PANTHER" id="PTHR33693:SF1">
    <property type="entry name" value="TYPE-4 URACIL-DNA GLYCOSYLASE"/>
    <property type="match status" value="1"/>
</dbReference>
<keyword evidence="10" id="KW-0411">Iron-sulfur</keyword>
<evidence type="ECO:0000256" key="2">
    <source>
        <dbReference type="ARBA" id="ARBA00006521"/>
    </source>
</evidence>
<evidence type="ECO:0000256" key="10">
    <source>
        <dbReference type="ARBA" id="ARBA00023014"/>
    </source>
</evidence>
<gene>
    <name evidence="13" type="ORF">ENQ77_08370</name>
    <name evidence="14" type="ORF">ENU66_04745</name>
</gene>
<evidence type="ECO:0000313" key="14">
    <source>
        <dbReference type="EMBL" id="HGL17617.1"/>
    </source>
</evidence>
<dbReference type="Gene3D" id="3.40.470.10">
    <property type="entry name" value="Uracil-DNA glycosylase-like domain"/>
    <property type="match status" value="1"/>
</dbReference>
<dbReference type="GO" id="GO:0051539">
    <property type="term" value="F:4 iron, 4 sulfur cluster binding"/>
    <property type="evidence" value="ECO:0007669"/>
    <property type="project" value="UniProtKB-KW"/>
</dbReference>